<evidence type="ECO:0000313" key="2">
    <source>
        <dbReference type="EMBL" id="KYJ86270.1"/>
    </source>
</evidence>
<evidence type="ECO:0000313" key="3">
    <source>
        <dbReference type="Proteomes" id="UP000075359"/>
    </source>
</evidence>
<dbReference type="SUPFAM" id="SSF53254">
    <property type="entry name" value="Phosphoglycerate mutase-like"/>
    <property type="match status" value="1"/>
</dbReference>
<dbReference type="InterPro" id="IPR013078">
    <property type="entry name" value="His_Pase_superF_clade-1"/>
</dbReference>
<organism evidence="2 3">
    <name type="scientific">Sulfurovum riftiae</name>
    <dbReference type="NCBI Taxonomy" id="1630136"/>
    <lineage>
        <taxon>Bacteria</taxon>
        <taxon>Pseudomonadati</taxon>
        <taxon>Campylobacterota</taxon>
        <taxon>Epsilonproteobacteria</taxon>
        <taxon>Campylobacterales</taxon>
        <taxon>Sulfurovaceae</taxon>
        <taxon>Sulfurovum</taxon>
    </lineage>
</organism>
<dbReference type="OrthoDB" id="9810154at2"/>
<accession>A0A151CFG2</accession>
<proteinExistence type="predicted"/>
<reference evidence="2 3" key="1">
    <citation type="submission" date="2015-11" db="EMBL/GenBank/DDBJ databases">
        <title>Draft genome of Sulfurovum riftiae 1812E, a member of the Epsilonproteobacteria isolated from the tube of the deep-sea hydrothermal vent tubewom Riftia pachyptila.</title>
        <authorList>
            <person name="Vetriani C."/>
            <person name="Giovannelli D."/>
        </authorList>
    </citation>
    <scope>NUCLEOTIDE SEQUENCE [LARGE SCALE GENOMIC DNA]</scope>
    <source>
        <strain evidence="2 3">1812E</strain>
    </source>
</reference>
<gene>
    <name evidence="2" type="ORF">AS592_05590</name>
</gene>
<protein>
    <submittedName>
        <fullName evidence="2">Phosphohistidine phosphatase</fullName>
    </submittedName>
</protein>
<comment type="caution">
    <text evidence="2">The sequence shown here is derived from an EMBL/GenBank/DDBJ whole genome shotgun (WGS) entry which is preliminary data.</text>
</comment>
<dbReference type="InterPro" id="IPR029033">
    <property type="entry name" value="His_PPase_superfam"/>
</dbReference>
<evidence type="ECO:0000256" key="1">
    <source>
        <dbReference type="PIRSR" id="PIRSR613078-2"/>
    </source>
</evidence>
<dbReference type="PANTHER" id="PTHR47623:SF1">
    <property type="entry name" value="OS09G0287300 PROTEIN"/>
    <property type="match status" value="1"/>
</dbReference>
<sequence>MKKLYLIRHAKSDWSDLSKNDFERGLNKRGKRSIPLMAEALKKRGIMPDLILSSAAKRARKTAKGLAKELRYKDEIVFDEALYFTEPEEMIAYIQRTEDRYESVFLIGHNPEMTELSNMLTETYIDNIPTLGIVGLTLPIEKWEEFKAHKAKMDFFIFPKMFST</sequence>
<name>A0A151CFG2_9BACT</name>
<dbReference type="AlphaFoldDB" id="A0A151CFG2"/>
<dbReference type="Pfam" id="PF00300">
    <property type="entry name" value="His_Phos_1"/>
    <property type="match status" value="1"/>
</dbReference>
<dbReference type="RefSeq" id="WP_067331095.1">
    <property type="nucleotide sequence ID" value="NZ_LNKT01000034.1"/>
</dbReference>
<dbReference type="Proteomes" id="UP000075359">
    <property type="component" value="Unassembled WGS sequence"/>
</dbReference>
<keyword evidence="3" id="KW-1185">Reference proteome</keyword>
<dbReference type="Gene3D" id="3.40.50.1240">
    <property type="entry name" value="Phosphoglycerate mutase-like"/>
    <property type="match status" value="1"/>
</dbReference>
<dbReference type="EMBL" id="LNKT01000034">
    <property type="protein sequence ID" value="KYJ86270.1"/>
    <property type="molecule type" value="Genomic_DNA"/>
</dbReference>
<dbReference type="STRING" id="1630136.AS592_05590"/>
<dbReference type="CDD" id="cd07067">
    <property type="entry name" value="HP_PGM_like"/>
    <property type="match status" value="1"/>
</dbReference>
<feature type="binding site" evidence="1">
    <location>
        <position position="58"/>
    </location>
    <ligand>
        <name>substrate</name>
    </ligand>
</feature>
<dbReference type="PANTHER" id="PTHR47623">
    <property type="entry name" value="OS09G0287300 PROTEIN"/>
    <property type="match status" value="1"/>
</dbReference>